<dbReference type="GO" id="GO:0005886">
    <property type="term" value="C:plasma membrane"/>
    <property type="evidence" value="ECO:0007669"/>
    <property type="project" value="UniProtKB-SubCell"/>
</dbReference>
<protein>
    <recommendedName>
        <fullName evidence="7">Phosphatidylglycerol--prolipoprotein diacylglyceryl transferase</fullName>
        <ecNumber evidence="7">2.5.1.145</ecNumber>
    </recommendedName>
</protein>
<keyword evidence="8" id="KW-0449">Lipoprotein</keyword>
<dbReference type="InterPro" id="IPR001640">
    <property type="entry name" value="Lgt"/>
</dbReference>
<comment type="subcellular location">
    <subcellularLocation>
        <location evidence="7">Cell membrane</location>
        <topology evidence="7">Multi-pass membrane protein</topology>
    </subcellularLocation>
</comment>
<keyword evidence="8" id="KW-0328">Glycosyltransferase</keyword>
<comment type="function">
    <text evidence="7">Catalyzes the transfer of the diacylglyceryl group from phosphatidylglycerol to the sulfhydryl group of the N-terminal cysteine of a prolipoprotein, the first step in the formation of mature lipoproteins.</text>
</comment>
<evidence type="ECO:0000256" key="1">
    <source>
        <dbReference type="ARBA" id="ARBA00007150"/>
    </source>
</evidence>
<keyword evidence="2 7" id="KW-1003">Cell membrane</keyword>
<organism evidence="8 9">
    <name type="scientific">Candidatus Fervidibacter japonicus</name>
    <dbReference type="NCBI Taxonomy" id="2035412"/>
    <lineage>
        <taxon>Bacteria</taxon>
        <taxon>Candidatus Fervidibacterota</taxon>
        <taxon>Candidatus Fervidibacter</taxon>
    </lineage>
</organism>
<evidence type="ECO:0000256" key="5">
    <source>
        <dbReference type="ARBA" id="ARBA00022989"/>
    </source>
</evidence>
<keyword evidence="4 7" id="KW-0812">Transmembrane</keyword>
<evidence type="ECO:0000256" key="7">
    <source>
        <dbReference type="HAMAP-Rule" id="MF_01147"/>
    </source>
</evidence>
<evidence type="ECO:0000256" key="6">
    <source>
        <dbReference type="ARBA" id="ARBA00023136"/>
    </source>
</evidence>
<dbReference type="GO" id="GO:0008961">
    <property type="term" value="F:phosphatidylglycerol-prolipoprotein diacylglyceryl transferase activity"/>
    <property type="evidence" value="ECO:0007669"/>
    <property type="project" value="UniProtKB-UniRule"/>
</dbReference>
<feature type="transmembrane region" description="Helical" evidence="7">
    <location>
        <begin position="81"/>
        <end position="106"/>
    </location>
</feature>
<evidence type="ECO:0000256" key="4">
    <source>
        <dbReference type="ARBA" id="ARBA00022692"/>
    </source>
</evidence>
<keyword evidence="5 7" id="KW-1133">Transmembrane helix</keyword>
<evidence type="ECO:0000256" key="2">
    <source>
        <dbReference type="ARBA" id="ARBA00022475"/>
    </source>
</evidence>
<dbReference type="GO" id="GO:0042158">
    <property type="term" value="P:lipoprotein biosynthetic process"/>
    <property type="evidence" value="ECO:0007669"/>
    <property type="project" value="UniProtKB-UniRule"/>
</dbReference>
<keyword evidence="6 7" id="KW-0472">Membrane</keyword>
<proteinExistence type="inferred from homology"/>
<dbReference type="EMBL" id="BEHT01000024">
    <property type="protein sequence ID" value="GBC99317.1"/>
    <property type="molecule type" value="Genomic_DNA"/>
</dbReference>
<dbReference type="PANTHER" id="PTHR30589">
    <property type="entry name" value="PROLIPOPROTEIN DIACYLGLYCERYL TRANSFERASE"/>
    <property type="match status" value="1"/>
</dbReference>
<feature type="transmembrane region" description="Helical" evidence="7">
    <location>
        <begin position="224"/>
        <end position="245"/>
    </location>
</feature>
<feature type="transmembrane region" description="Helical" evidence="7">
    <location>
        <begin position="191"/>
        <end position="212"/>
    </location>
</feature>
<feature type="binding site" evidence="7">
    <location>
        <position position="133"/>
    </location>
    <ligand>
        <name>a 1,2-diacyl-sn-glycero-3-phospho-(1'-sn-glycerol)</name>
        <dbReference type="ChEBI" id="CHEBI:64716"/>
    </ligand>
</feature>
<comment type="pathway">
    <text evidence="7">Protein modification; lipoprotein biosynthesis (diacylglyceryl transfer).</text>
</comment>
<evidence type="ECO:0000256" key="3">
    <source>
        <dbReference type="ARBA" id="ARBA00022679"/>
    </source>
</evidence>
<evidence type="ECO:0000313" key="9">
    <source>
        <dbReference type="Proteomes" id="UP000236173"/>
    </source>
</evidence>
<evidence type="ECO:0000313" key="8">
    <source>
        <dbReference type="EMBL" id="GBC99317.1"/>
    </source>
</evidence>
<feature type="transmembrane region" description="Helical" evidence="7">
    <location>
        <begin position="46"/>
        <end position="69"/>
    </location>
</feature>
<gene>
    <name evidence="7 8" type="primary">lgt</name>
    <name evidence="8" type="ORF">HRbin17_01839</name>
</gene>
<dbReference type="PANTHER" id="PTHR30589:SF0">
    <property type="entry name" value="PHOSPHATIDYLGLYCEROL--PROLIPOPROTEIN DIACYLGLYCERYL TRANSFERASE"/>
    <property type="match status" value="1"/>
</dbReference>
<keyword evidence="3 7" id="KW-0808">Transferase</keyword>
<comment type="caution">
    <text evidence="8">The sequence shown here is derived from an EMBL/GenBank/DDBJ whole genome shotgun (WGS) entry which is preliminary data.</text>
</comment>
<reference evidence="9" key="1">
    <citation type="submission" date="2017-09" db="EMBL/GenBank/DDBJ databases">
        <title>Metaegenomics of thermophilic ammonia-oxidizing enrichment culture.</title>
        <authorList>
            <person name="Kato S."/>
            <person name="Suzuki K."/>
        </authorList>
    </citation>
    <scope>NUCLEOTIDE SEQUENCE [LARGE SCALE GENOMIC DNA]</scope>
</reference>
<comment type="catalytic activity">
    <reaction evidence="7">
        <text>L-cysteinyl-[prolipoprotein] + a 1,2-diacyl-sn-glycero-3-phospho-(1'-sn-glycerol) = an S-1,2-diacyl-sn-glyceryl-L-cysteinyl-[prolipoprotein] + sn-glycerol 1-phosphate + H(+)</text>
        <dbReference type="Rhea" id="RHEA:56712"/>
        <dbReference type="Rhea" id="RHEA-COMP:14679"/>
        <dbReference type="Rhea" id="RHEA-COMP:14680"/>
        <dbReference type="ChEBI" id="CHEBI:15378"/>
        <dbReference type="ChEBI" id="CHEBI:29950"/>
        <dbReference type="ChEBI" id="CHEBI:57685"/>
        <dbReference type="ChEBI" id="CHEBI:64716"/>
        <dbReference type="ChEBI" id="CHEBI:140658"/>
        <dbReference type="EC" id="2.5.1.145"/>
    </reaction>
</comment>
<dbReference type="HAMAP" id="MF_01147">
    <property type="entry name" value="Lgt"/>
    <property type="match status" value="1"/>
</dbReference>
<feature type="transmembrane region" description="Helical" evidence="7">
    <location>
        <begin position="15"/>
        <end position="34"/>
    </location>
</feature>
<dbReference type="EC" id="2.5.1.145" evidence="7"/>
<dbReference type="NCBIfam" id="TIGR00544">
    <property type="entry name" value="lgt"/>
    <property type="match status" value="1"/>
</dbReference>
<dbReference type="UniPathway" id="UPA00664"/>
<dbReference type="Pfam" id="PF01790">
    <property type="entry name" value="LGT"/>
    <property type="match status" value="1"/>
</dbReference>
<accession>A0A2H5XDU9</accession>
<name>A0A2H5XDU9_9BACT</name>
<dbReference type="AlphaFoldDB" id="A0A2H5XDU9"/>
<dbReference type="Proteomes" id="UP000236173">
    <property type="component" value="Unassembled WGS sequence"/>
</dbReference>
<comment type="similarity">
    <text evidence="1 7">Belongs to the Lgt family.</text>
</comment>
<sequence length="253" mass="27932">MPLHPVLLKCGPFTLRSYGVMVAVGVLIGFWWTRREFRRRQLPLDALYDATIAAMALGVIGARLLYVALHWSIYRTHLPAIAMIWADGGLSFHGAVLGGVLGVWWVTRRYRLPFGQVADAAAPGTALGHAFGRIGCFLNGCCYGAPTTLPLGVRFHNPALGVDTLPSHPAQLYEAAGLAVLFLWLVRYRRFAPYTGAVFVMWVMGYAVLRFFVEFARAGATATVVNGLTQAQWVSIVLFCGALAYHRWRYRSA</sequence>